<evidence type="ECO:0000313" key="4">
    <source>
        <dbReference type="Proteomes" id="UP000268321"/>
    </source>
</evidence>
<evidence type="ECO:0000313" key="3">
    <source>
        <dbReference type="EMBL" id="RKP29680.1"/>
    </source>
</evidence>
<gene>
    <name evidence="3" type="ORF">METBISCDRAFT_840</name>
</gene>
<feature type="compositionally biased region" description="Polar residues" evidence="2">
    <location>
        <begin position="266"/>
        <end position="280"/>
    </location>
</feature>
<feature type="non-terminal residue" evidence="3">
    <location>
        <position position="1"/>
    </location>
</feature>
<dbReference type="EMBL" id="ML004478">
    <property type="protein sequence ID" value="RKP29680.1"/>
    <property type="molecule type" value="Genomic_DNA"/>
</dbReference>
<name>A0A4P9ZCT6_9ASCO</name>
<feature type="region of interest" description="Disordered" evidence="2">
    <location>
        <begin position="266"/>
        <end position="309"/>
    </location>
</feature>
<accession>A0A4P9ZCT6</accession>
<dbReference type="PANTHER" id="PTHR31315:SF1">
    <property type="entry name" value="PROTEIN SIP5"/>
    <property type="match status" value="1"/>
</dbReference>
<reference evidence="4" key="1">
    <citation type="journal article" date="2018" name="Nat. Microbiol.">
        <title>Leveraging single-cell genomics to expand the fungal tree of life.</title>
        <authorList>
            <person name="Ahrendt S.R."/>
            <person name="Quandt C.A."/>
            <person name="Ciobanu D."/>
            <person name="Clum A."/>
            <person name="Salamov A."/>
            <person name="Andreopoulos B."/>
            <person name="Cheng J.F."/>
            <person name="Woyke T."/>
            <person name="Pelin A."/>
            <person name="Henrissat B."/>
            <person name="Reynolds N.K."/>
            <person name="Benny G.L."/>
            <person name="Smith M.E."/>
            <person name="James T.Y."/>
            <person name="Grigoriev I.V."/>
        </authorList>
    </citation>
    <scope>NUCLEOTIDE SEQUENCE [LARGE SCALE GENOMIC DNA]</scope>
    <source>
        <strain evidence="4">Baker2002</strain>
    </source>
</reference>
<comment type="similarity">
    <text evidence="1">Belongs to the SIP5 family.</text>
</comment>
<dbReference type="GO" id="GO:0005737">
    <property type="term" value="C:cytoplasm"/>
    <property type="evidence" value="ECO:0007669"/>
    <property type="project" value="TreeGrafter"/>
</dbReference>
<sequence>KSSKSDEKLKAQARHYNDLVVRYWENVDGGYLAPYGTYKLDLDFSTTIVRDLIIARRIAPFYTPLQDFNPSWTEEEIFIVISRTPLHAVDYAFFGDGDELDHEDHKIHRSLNYYRRQDQKQKQREMIKNMKEKCRRCDNEYLGARKSSAYDQNLSLRSLVVHLYKNAVECPICFLYFPEPMNYSRCCRQPICTECFVQIKRLDPQLPHDEASQQDQGGLPQTLISECASCPYCAMADFGVTYDPPEDVHVGLGTSTKPGEYKLPSAVSTVSEGASGTVIESSDEGNSPVRPPSPSSRRPRRRSSVAANSEAVVTTDYIRPNWEQKLASARSRLARKSATASAIHASSLIVTGNRAGNGNRVFIDSLEDKMIEEALRLSIIDEEERRKKSSSD</sequence>
<dbReference type="OrthoDB" id="21471at2759"/>
<dbReference type="AlphaFoldDB" id="A0A4P9ZCT6"/>
<dbReference type="PANTHER" id="PTHR31315">
    <property type="entry name" value="PROTEIN SIP5"/>
    <property type="match status" value="1"/>
</dbReference>
<keyword evidence="4" id="KW-1185">Reference proteome</keyword>
<dbReference type="CDD" id="cd24139">
    <property type="entry name" value="SIP5-like"/>
    <property type="match status" value="1"/>
</dbReference>
<dbReference type="Proteomes" id="UP000268321">
    <property type="component" value="Unassembled WGS sequence"/>
</dbReference>
<evidence type="ECO:0000256" key="2">
    <source>
        <dbReference type="SAM" id="MobiDB-lite"/>
    </source>
</evidence>
<evidence type="ECO:0008006" key="5">
    <source>
        <dbReference type="Google" id="ProtNLM"/>
    </source>
</evidence>
<evidence type="ECO:0000256" key="1">
    <source>
        <dbReference type="ARBA" id="ARBA00010402"/>
    </source>
</evidence>
<proteinExistence type="inferred from homology"/>
<feature type="non-terminal residue" evidence="3">
    <location>
        <position position="392"/>
    </location>
</feature>
<organism evidence="3 4">
    <name type="scientific">Metschnikowia bicuspidata</name>
    <dbReference type="NCBI Taxonomy" id="27322"/>
    <lineage>
        <taxon>Eukaryota</taxon>
        <taxon>Fungi</taxon>
        <taxon>Dikarya</taxon>
        <taxon>Ascomycota</taxon>
        <taxon>Saccharomycotina</taxon>
        <taxon>Pichiomycetes</taxon>
        <taxon>Metschnikowiaceae</taxon>
        <taxon>Metschnikowia</taxon>
    </lineage>
</organism>
<protein>
    <recommendedName>
        <fullName evidence="5">RING-type domain-containing protein</fullName>
    </recommendedName>
</protein>
<dbReference type="InterPro" id="IPR039301">
    <property type="entry name" value="Sip5/DA2"/>
</dbReference>